<keyword evidence="1" id="KW-0472">Membrane</keyword>
<evidence type="ECO:0000313" key="2">
    <source>
        <dbReference type="EMBL" id="KIA77396.1"/>
    </source>
</evidence>
<accession>A0A0C1C132</accession>
<evidence type="ECO:0000313" key="3">
    <source>
        <dbReference type="Proteomes" id="UP000031307"/>
    </source>
</evidence>
<keyword evidence="1" id="KW-1133">Transmembrane helix</keyword>
<reference evidence="2 3" key="1">
    <citation type="journal article" date="2014" name="Mol. Biol. Evol.">
        <title>Massive expansion of Ubiquitination-related gene families within the Chlamydiae.</title>
        <authorList>
            <person name="Domman D."/>
            <person name="Collingro A."/>
            <person name="Lagkouvardos I."/>
            <person name="Gehre L."/>
            <person name="Weinmaier T."/>
            <person name="Rattei T."/>
            <person name="Subtil A."/>
            <person name="Horn M."/>
        </authorList>
    </citation>
    <scope>NUCLEOTIDE SEQUENCE [LARGE SCALE GENOMIC DNA]</scope>
    <source>
        <strain evidence="2 3">OEW1</strain>
    </source>
</reference>
<evidence type="ECO:0008006" key="4">
    <source>
        <dbReference type="Google" id="ProtNLM"/>
    </source>
</evidence>
<proteinExistence type="predicted"/>
<dbReference type="Proteomes" id="UP000031307">
    <property type="component" value="Unassembled WGS sequence"/>
</dbReference>
<keyword evidence="1" id="KW-0812">Transmembrane</keyword>
<comment type="caution">
    <text evidence="2">The sequence shown here is derived from an EMBL/GenBank/DDBJ whole genome shotgun (WGS) entry which is preliminary data.</text>
</comment>
<sequence>MMNTRKVLFFQILVCISCAAFTLYGLIDRQNELTELRLAIPSLKKEVERIEKDNIRLSYEIDRFESPIHLMELQRKPEFGHLHYPYKNDIVVLEEPQPLQD</sequence>
<evidence type="ECO:0000256" key="1">
    <source>
        <dbReference type="SAM" id="Phobius"/>
    </source>
</evidence>
<dbReference type="EMBL" id="JSAM01000079">
    <property type="protein sequence ID" value="KIA77396.1"/>
    <property type="molecule type" value="Genomic_DNA"/>
</dbReference>
<gene>
    <name evidence="2" type="ORF">DB43_GJ00130</name>
</gene>
<organism evidence="2 3">
    <name type="scientific">Parachlamydia acanthamoebae</name>
    <dbReference type="NCBI Taxonomy" id="83552"/>
    <lineage>
        <taxon>Bacteria</taxon>
        <taxon>Pseudomonadati</taxon>
        <taxon>Chlamydiota</taxon>
        <taxon>Chlamydiia</taxon>
        <taxon>Parachlamydiales</taxon>
        <taxon>Parachlamydiaceae</taxon>
        <taxon>Parachlamydia</taxon>
    </lineage>
</organism>
<dbReference type="AlphaFoldDB" id="A0A0C1C132"/>
<protein>
    <recommendedName>
        <fullName evidence="4">Cell division protein FtsL</fullName>
    </recommendedName>
</protein>
<feature type="transmembrane region" description="Helical" evidence="1">
    <location>
        <begin position="7"/>
        <end position="27"/>
    </location>
</feature>
<name>A0A0C1C132_9BACT</name>
<dbReference type="PATRIC" id="fig|83552.4.peg.1459"/>